<sequence length="116" mass="12789">RLYSFIIDVLNNFSVQLIQVHQTPKELILSPGSSLKVSCSVNGTDYPNLYWYQWTPAAGFTLVFTSVSVGSVDPSSNGQFKSQRPEKLQIDLESDAVSESDSAVWYCAASLHSIPD</sequence>
<reference evidence="4" key="3">
    <citation type="submission" date="2025-09" db="UniProtKB">
        <authorList>
            <consortium name="Ensembl"/>
        </authorList>
    </citation>
    <scope>IDENTIFICATION</scope>
</reference>
<dbReference type="InterPro" id="IPR036179">
    <property type="entry name" value="Ig-like_dom_sf"/>
</dbReference>
<dbReference type="InterPro" id="IPR013106">
    <property type="entry name" value="Ig_V-set"/>
</dbReference>
<dbReference type="Ensembl" id="ENSPNAT00000006706.2">
    <property type="protein sequence ID" value="ENSPNAP00000004623.2"/>
    <property type="gene ID" value="ENSPNAG00000036896.1"/>
</dbReference>
<dbReference type="Pfam" id="PF07686">
    <property type="entry name" value="V-set"/>
    <property type="match status" value="1"/>
</dbReference>
<evidence type="ECO:0000259" key="3">
    <source>
        <dbReference type="PROSITE" id="PS50835"/>
    </source>
</evidence>
<keyword evidence="5" id="KW-1185">Reference proteome</keyword>
<evidence type="ECO:0000256" key="1">
    <source>
        <dbReference type="ARBA" id="ARBA00022729"/>
    </source>
</evidence>
<dbReference type="AlphaFoldDB" id="A0A3B4BYG4"/>
<accession>A0A3B4BYG4</accession>
<dbReference type="InterPro" id="IPR013783">
    <property type="entry name" value="Ig-like_fold"/>
</dbReference>
<dbReference type="GO" id="GO:0007166">
    <property type="term" value="P:cell surface receptor signaling pathway"/>
    <property type="evidence" value="ECO:0007669"/>
    <property type="project" value="TreeGrafter"/>
</dbReference>
<proteinExistence type="predicted"/>
<dbReference type="GO" id="GO:0002376">
    <property type="term" value="P:immune system process"/>
    <property type="evidence" value="ECO:0007669"/>
    <property type="project" value="UniProtKB-KW"/>
</dbReference>
<dbReference type="GO" id="GO:0005886">
    <property type="term" value="C:plasma membrane"/>
    <property type="evidence" value="ECO:0007669"/>
    <property type="project" value="TreeGrafter"/>
</dbReference>
<evidence type="ECO:0000313" key="4">
    <source>
        <dbReference type="Ensembl" id="ENSPNAP00000004623.2"/>
    </source>
</evidence>
<organism evidence="4 5">
    <name type="scientific">Pygocentrus nattereri</name>
    <name type="common">Red-bellied piranha</name>
    <dbReference type="NCBI Taxonomy" id="42514"/>
    <lineage>
        <taxon>Eukaryota</taxon>
        <taxon>Metazoa</taxon>
        <taxon>Chordata</taxon>
        <taxon>Craniata</taxon>
        <taxon>Vertebrata</taxon>
        <taxon>Euteleostomi</taxon>
        <taxon>Actinopterygii</taxon>
        <taxon>Neopterygii</taxon>
        <taxon>Teleostei</taxon>
        <taxon>Ostariophysi</taxon>
        <taxon>Characiformes</taxon>
        <taxon>Characoidei</taxon>
        <taxon>Pygocentrus</taxon>
    </lineage>
</organism>
<reference evidence="4" key="2">
    <citation type="submission" date="2025-08" db="UniProtKB">
        <authorList>
            <consortium name="Ensembl"/>
        </authorList>
    </citation>
    <scope>IDENTIFICATION</scope>
</reference>
<dbReference type="PANTHER" id="PTHR23268:SF31">
    <property type="entry name" value="T CELL RECEPTOR BETA VARIABLE 30"/>
    <property type="match status" value="1"/>
</dbReference>
<evidence type="ECO:0000313" key="5">
    <source>
        <dbReference type="Proteomes" id="UP001501920"/>
    </source>
</evidence>
<protein>
    <recommendedName>
        <fullName evidence="3">Ig-like domain-containing protein</fullName>
    </recommendedName>
</protein>
<evidence type="ECO:0000256" key="2">
    <source>
        <dbReference type="ARBA" id="ARBA00022859"/>
    </source>
</evidence>
<dbReference type="SUPFAM" id="SSF48726">
    <property type="entry name" value="Immunoglobulin"/>
    <property type="match status" value="1"/>
</dbReference>
<dbReference type="Proteomes" id="UP001501920">
    <property type="component" value="Chromosome 10"/>
</dbReference>
<name>A0A3B4BYG4_PYGNA</name>
<reference evidence="4 5" key="1">
    <citation type="submission" date="2020-10" db="EMBL/GenBank/DDBJ databases">
        <title>Pygocentrus nattereri (red-bellied piranha) genome, fPygNat1, primary haplotype.</title>
        <authorList>
            <person name="Myers G."/>
            <person name="Meyer A."/>
            <person name="Karagic N."/>
            <person name="Pippel M."/>
            <person name="Winkler S."/>
            <person name="Tracey A."/>
            <person name="Wood J."/>
            <person name="Formenti G."/>
            <person name="Howe K."/>
            <person name="Fedrigo O."/>
            <person name="Jarvis E.D."/>
        </authorList>
    </citation>
    <scope>NUCLEOTIDE SEQUENCE [LARGE SCALE GENOMIC DNA]</scope>
</reference>
<dbReference type="GeneTree" id="ENSGT00940000175903"/>
<dbReference type="PROSITE" id="PS50835">
    <property type="entry name" value="IG_LIKE"/>
    <property type="match status" value="1"/>
</dbReference>
<dbReference type="Gene3D" id="2.60.40.10">
    <property type="entry name" value="Immunoglobulins"/>
    <property type="match status" value="1"/>
</dbReference>
<dbReference type="InterPro" id="IPR007110">
    <property type="entry name" value="Ig-like_dom"/>
</dbReference>
<keyword evidence="1" id="KW-0732">Signal</keyword>
<dbReference type="InterPro" id="IPR050413">
    <property type="entry name" value="TCR_beta_variable"/>
</dbReference>
<feature type="domain" description="Ig-like" evidence="3">
    <location>
        <begin position="18"/>
        <end position="116"/>
    </location>
</feature>
<dbReference type="PANTHER" id="PTHR23268">
    <property type="entry name" value="T-CELL RECEPTOR BETA CHAIN"/>
    <property type="match status" value="1"/>
</dbReference>
<keyword evidence="2" id="KW-0391">Immunity</keyword>
<dbReference type="OMA" id="PHSITDH"/>